<dbReference type="InterPro" id="IPR011527">
    <property type="entry name" value="ABC1_TM_dom"/>
</dbReference>
<sequence length="1607" mass="175136">LVARSSTSSPSASYDASGWWNRLFFCWVNPVHMRCIGGSVAPKELPRLWAGDIGEIKREALDKAIQKEELTKIRPSILRATLSVFWAPICIAFAWTAVREVLNFANTLLLKEFLRNDSAQWQDSWHQGLIAAGALAAVQLLLVFMNSHLDFFICRISIRVEAALLTSLYKRILNAEALGFAAVTIKSLAARRKAPECSGDDIGTSQTARQAAGPGGPREVTSRKGAIFSIVFVDIPSIAEMVVTFVDFALLPVRIALTATILVIQVGSSCIPAILALLGIVFCAVASEAFSSSLKLHFLVPSCLFLRKQSASSSFFAAPMTALLIVTGPVTSVATFAAYAIPFIQGRAGALTISPALVVPVIHAMDNCIGPLADLPYTISSLIEGQISLNRIRSYLFRPEYLAARSSPEKTAESAETKSRQQQKLEEEPLLTAQKAEDSIQTEPKSGVSLVTSQELMDMAQKMLQAIHDPTLKVRFLDASFSWLPVLSTPGVSAAPERPRKGLYPVLLSYEHDEQSMHTTFSLDKITLDLHCGEVLLVTGPPGSGKTTLVSAILHREGLRLSGGACYVRDSFVLDKKQRELMDAGSTKFDVYECTLDRPPVGYVPQEAWLCCGTVRENIVFGEAFNSETYNAVVNACELTKDFESWRHGDLRVIDEGGLDLSGGQRVRVNIARAVYSCKLYQMKVAALGSEAKAHLHSKQEDLSECLWSEVSRQLDGSEGYEEFKRVAGSSPPYPETPSLGCLSCFDECFNSLDLSVAGHVFHNLFGPHGLLADCAVLVCLNDSSLMGLMRQHAGQHSFDELHRQYHTAKPDTEIGSEAGTDGLMQFSVCRLIQGEITWRGGIDELRELVGGKELPMKEDARTHMETIENLMAGHEFSRKEDESTRETHQDEVSPVKVNQEAYGSPRSLAITEQLSSGQVHAASYCWYLKNTGRCLALLFFVVLICGCLSDMASDLWLAKWASLDSPASHQENTTSIPLDGIVGKDSSMRSVHGYFLWMFIGIVSVNIAFELSDKAVAAAGSLKASTIMHQRLWTGVCNAPLWFYDHNPIGRILNRFSADIAVVDCGIFRRIGYTFTTAISCIFCNLQVNSWSNIRLQLLLLPVVVLNSALPRLLSYSNGAVPGPSGHAPAKQANLGLIGLAVSYSLSLAGALRRFLFNITNMERDMCSVERIQSYMKETELKRLDWIGSTVHSMAGGLEAARWNREVCLPSAVLPRRHSGLQLLNVEVRYRTFNREDIGTSDAQPAASIAIPLSLPSSLDILEQTLLQSKPEVQLRSEGVSVPDLEASSADVQQEHSVEGRHAYFLKPSIRNFSAQIKAGERIGVVGRTGAGKSTLLQALCGLIPCYKGAIFLDGIRLDCLPRQVIRSVFGTLPQKSIVFAGWTVREVLDPRRLHSDASIWEALRAVGLVSLIQALPGGAGLDTVLQGGGCSIPRVSNGGQLASEGGQLAAAEEGSPQALSARQLRYLALGRLILEGPKLRVVLIDEPPAEELWPVGDSKEKDENSHGAGGEATRREGQKDGQGGSTRGWGRPTAEILSEHLKDCCVVVVAHHLASLRGCDRVWVMSDGCKVGECLPSDIDTEQKFSSYVTAWAKDKAGKKGESMQ</sequence>
<dbReference type="PANTHER" id="PTHR24223:SF415">
    <property type="entry name" value="FI20190P1"/>
    <property type="match status" value="1"/>
</dbReference>
<dbReference type="GO" id="GO:0140359">
    <property type="term" value="F:ABC-type transporter activity"/>
    <property type="evidence" value="ECO:0007669"/>
    <property type="project" value="InterPro"/>
</dbReference>
<keyword evidence="5" id="KW-0067">ATP-binding</keyword>
<feature type="transmembrane region" description="Helical" evidence="9">
    <location>
        <begin position="315"/>
        <end position="341"/>
    </location>
</feature>
<dbReference type="GO" id="GO:0016887">
    <property type="term" value="F:ATP hydrolysis activity"/>
    <property type="evidence" value="ECO:0007669"/>
    <property type="project" value="InterPro"/>
</dbReference>
<evidence type="ECO:0000256" key="6">
    <source>
        <dbReference type="ARBA" id="ARBA00022989"/>
    </source>
</evidence>
<keyword evidence="3 9" id="KW-0812">Transmembrane</keyword>
<evidence type="ECO:0000256" key="8">
    <source>
        <dbReference type="SAM" id="MobiDB-lite"/>
    </source>
</evidence>
<dbReference type="PROSITE" id="PS00211">
    <property type="entry name" value="ABC_TRANSPORTER_1"/>
    <property type="match status" value="1"/>
</dbReference>
<dbReference type="PROSITE" id="PS50893">
    <property type="entry name" value="ABC_TRANSPORTER_2"/>
    <property type="match status" value="2"/>
</dbReference>
<dbReference type="OrthoDB" id="4865934at2759"/>
<dbReference type="SUPFAM" id="SSF52540">
    <property type="entry name" value="P-loop containing nucleoside triphosphate hydrolases"/>
    <property type="match status" value="2"/>
</dbReference>
<name>A0A6P6RXJ8_9EIME</name>
<evidence type="ECO:0000256" key="1">
    <source>
        <dbReference type="ARBA" id="ARBA00004370"/>
    </source>
</evidence>
<dbReference type="InterPro" id="IPR003593">
    <property type="entry name" value="AAA+_ATPase"/>
</dbReference>
<feature type="transmembrane region" description="Helical" evidence="9">
    <location>
        <begin position="262"/>
        <end position="286"/>
    </location>
</feature>
<evidence type="ECO:0000313" key="13">
    <source>
        <dbReference type="RefSeq" id="XP_026192254.1"/>
    </source>
</evidence>
<accession>A0A6P6RXJ8</accession>
<feature type="region of interest" description="Disordered" evidence="8">
    <location>
        <begin position="1494"/>
        <end position="1533"/>
    </location>
</feature>
<dbReference type="InterPro" id="IPR017871">
    <property type="entry name" value="ABC_transporter-like_CS"/>
</dbReference>
<evidence type="ECO:0000256" key="7">
    <source>
        <dbReference type="ARBA" id="ARBA00023136"/>
    </source>
</evidence>
<feature type="transmembrane region" description="Helical" evidence="9">
    <location>
        <begin position="77"/>
        <end position="98"/>
    </location>
</feature>
<feature type="domain" description="ABC transporter" evidence="10">
    <location>
        <begin position="1293"/>
        <end position="1594"/>
    </location>
</feature>
<feature type="region of interest" description="Disordered" evidence="8">
    <location>
        <begin position="407"/>
        <end position="447"/>
    </location>
</feature>
<dbReference type="InterPro" id="IPR003439">
    <property type="entry name" value="ABC_transporter-like_ATP-bd"/>
</dbReference>
<dbReference type="GeneID" id="34619171"/>
<dbReference type="InterPro" id="IPR050173">
    <property type="entry name" value="ABC_transporter_C-like"/>
</dbReference>
<evidence type="ECO:0000256" key="2">
    <source>
        <dbReference type="ARBA" id="ARBA00022448"/>
    </source>
</evidence>
<keyword evidence="6 9" id="KW-1133">Transmembrane helix</keyword>
<feature type="transmembrane region" description="Helical" evidence="9">
    <location>
        <begin position="226"/>
        <end position="250"/>
    </location>
</feature>
<feature type="domain" description="ABC transporter" evidence="10">
    <location>
        <begin position="508"/>
        <end position="762"/>
    </location>
</feature>
<dbReference type="SMART" id="SM00382">
    <property type="entry name" value="AAA"/>
    <property type="match status" value="2"/>
</dbReference>
<evidence type="ECO:0000259" key="10">
    <source>
        <dbReference type="PROSITE" id="PS50893"/>
    </source>
</evidence>
<evidence type="ECO:0000256" key="5">
    <source>
        <dbReference type="ARBA" id="ARBA00022840"/>
    </source>
</evidence>
<dbReference type="GO" id="GO:0005524">
    <property type="term" value="F:ATP binding"/>
    <property type="evidence" value="ECO:0007669"/>
    <property type="project" value="UniProtKB-KW"/>
</dbReference>
<proteinExistence type="predicted"/>
<dbReference type="Proteomes" id="UP000515125">
    <property type="component" value="Unplaced"/>
</dbReference>
<evidence type="ECO:0000259" key="11">
    <source>
        <dbReference type="PROSITE" id="PS50929"/>
    </source>
</evidence>
<gene>
    <name evidence="13" type="primary">LOC34619171</name>
</gene>
<reference evidence="13" key="1">
    <citation type="submission" date="2025-08" db="UniProtKB">
        <authorList>
            <consortium name="RefSeq"/>
        </authorList>
    </citation>
    <scope>IDENTIFICATION</scope>
</reference>
<dbReference type="PROSITE" id="PS50929">
    <property type="entry name" value="ABC_TM1F"/>
    <property type="match status" value="1"/>
</dbReference>
<keyword evidence="7 9" id="KW-0472">Membrane</keyword>
<feature type="transmembrane region" description="Helical" evidence="9">
    <location>
        <begin position="125"/>
        <end position="145"/>
    </location>
</feature>
<feature type="compositionally biased region" description="Basic and acidic residues" evidence="8">
    <location>
        <begin position="407"/>
        <end position="427"/>
    </location>
</feature>
<feature type="region of interest" description="Disordered" evidence="8">
    <location>
        <begin position="196"/>
        <end position="220"/>
    </location>
</feature>
<feature type="non-terminal residue" evidence="13">
    <location>
        <position position="1"/>
    </location>
</feature>
<dbReference type="Gene3D" id="3.40.50.300">
    <property type="entry name" value="P-loop containing nucleotide triphosphate hydrolases"/>
    <property type="match status" value="2"/>
</dbReference>
<evidence type="ECO:0000256" key="9">
    <source>
        <dbReference type="SAM" id="Phobius"/>
    </source>
</evidence>
<dbReference type="GO" id="GO:0016020">
    <property type="term" value="C:membrane"/>
    <property type="evidence" value="ECO:0007669"/>
    <property type="project" value="UniProtKB-SubCell"/>
</dbReference>
<dbReference type="Gene3D" id="1.20.1560.10">
    <property type="entry name" value="ABC transporter type 1, transmembrane domain"/>
    <property type="match status" value="2"/>
</dbReference>
<dbReference type="InterPro" id="IPR036640">
    <property type="entry name" value="ABC1_TM_sf"/>
</dbReference>
<dbReference type="PANTHER" id="PTHR24223">
    <property type="entry name" value="ATP-BINDING CASSETTE SUB-FAMILY C"/>
    <property type="match status" value="1"/>
</dbReference>
<organism evidence="12 13">
    <name type="scientific">Cyclospora cayetanensis</name>
    <dbReference type="NCBI Taxonomy" id="88456"/>
    <lineage>
        <taxon>Eukaryota</taxon>
        <taxon>Sar</taxon>
        <taxon>Alveolata</taxon>
        <taxon>Apicomplexa</taxon>
        <taxon>Conoidasida</taxon>
        <taxon>Coccidia</taxon>
        <taxon>Eucoccidiorida</taxon>
        <taxon>Eimeriorina</taxon>
        <taxon>Eimeriidae</taxon>
        <taxon>Cyclospora</taxon>
    </lineage>
</organism>
<keyword evidence="2" id="KW-0813">Transport</keyword>
<keyword evidence="4" id="KW-0547">Nucleotide-binding</keyword>
<dbReference type="SUPFAM" id="SSF90123">
    <property type="entry name" value="ABC transporter transmembrane region"/>
    <property type="match status" value="2"/>
</dbReference>
<evidence type="ECO:0000256" key="4">
    <source>
        <dbReference type="ARBA" id="ARBA00022741"/>
    </source>
</evidence>
<dbReference type="Pfam" id="PF00664">
    <property type="entry name" value="ABC_membrane"/>
    <property type="match status" value="1"/>
</dbReference>
<dbReference type="RefSeq" id="XP_026192254.1">
    <property type="nucleotide sequence ID" value="XM_026336469.1"/>
</dbReference>
<dbReference type="InterPro" id="IPR027417">
    <property type="entry name" value="P-loop_NTPase"/>
</dbReference>
<feature type="domain" description="ABC transmembrane type-1" evidence="11">
    <location>
        <begin position="938"/>
        <end position="1085"/>
    </location>
</feature>
<keyword evidence="12" id="KW-1185">Reference proteome</keyword>
<protein>
    <submittedName>
        <fullName evidence="13">Multidrug resistance-associated protein 5</fullName>
    </submittedName>
</protein>
<evidence type="ECO:0000256" key="3">
    <source>
        <dbReference type="ARBA" id="ARBA00022692"/>
    </source>
</evidence>
<evidence type="ECO:0000313" key="12">
    <source>
        <dbReference type="Proteomes" id="UP000515125"/>
    </source>
</evidence>
<dbReference type="Pfam" id="PF00005">
    <property type="entry name" value="ABC_tran"/>
    <property type="match status" value="2"/>
</dbReference>
<comment type="subcellular location">
    <subcellularLocation>
        <location evidence="1">Membrane</location>
    </subcellularLocation>
</comment>